<gene>
    <name evidence="1" type="ORF">IAG03_06365</name>
</gene>
<dbReference type="Gene3D" id="2.70.98.10">
    <property type="match status" value="1"/>
</dbReference>
<keyword evidence="2" id="KW-1185">Reference proteome</keyword>
<accession>A0A926D742</accession>
<sequence>MIYRIQNDLLSVEIDSVGAEWKRATDRKTGEEYLWGEKIEAWQYCAPILFPVIGRMKSDSYFWNGKWFHMQKHGFCMDLPFTVCEQQAQKITFVLKATAETLKIYPFQFELLVTYSLEGRNLHTSFRVGNNSADEMYFSLGTHPSFSCKPGDKLYFQYAENVKAYRMNSECLLDGRMDKVFDGSKELVLSDTLFKDGALIFSGLRSRFVSLKSADDRLRVCVELNTPYLGIWSIPGEHYICIEPWYGIDDFTTHNGKLKEKRGICCIDPQKLFTYTYAVTFGE</sequence>
<protein>
    <submittedName>
        <fullName evidence="1">Aldose 1-epimerase family protein</fullName>
    </submittedName>
</protein>
<dbReference type="CDD" id="cd09024">
    <property type="entry name" value="Aldose_epim_lacX"/>
    <property type="match status" value="1"/>
</dbReference>
<dbReference type="RefSeq" id="WP_249319193.1">
    <property type="nucleotide sequence ID" value="NZ_JACRSN010000007.1"/>
</dbReference>
<name>A0A926D742_9FIRM</name>
<dbReference type="InterPro" id="IPR011013">
    <property type="entry name" value="Gal_mutarotase_sf_dom"/>
</dbReference>
<evidence type="ECO:0000313" key="1">
    <source>
        <dbReference type="EMBL" id="MBC8533635.1"/>
    </source>
</evidence>
<dbReference type="GO" id="GO:0005975">
    <property type="term" value="P:carbohydrate metabolic process"/>
    <property type="evidence" value="ECO:0007669"/>
    <property type="project" value="InterPro"/>
</dbReference>
<evidence type="ECO:0000313" key="2">
    <source>
        <dbReference type="Proteomes" id="UP000651482"/>
    </source>
</evidence>
<dbReference type="EMBL" id="JACRSN010000007">
    <property type="protein sequence ID" value="MBC8533635.1"/>
    <property type="molecule type" value="Genomic_DNA"/>
</dbReference>
<dbReference type="InterPro" id="IPR014718">
    <property type="entry name" value="GH-type_carb-bd"/>
</dbReference>
<dbReference type="GO" id="GO:0030246">
    <property type="term" value="F:carbohydrate binding"/>
    <property type="evidence" value="ECO:0007669"/>
    <property type="project" value="InterPro"/>
</dbReference>
<dbReference type="AlphaFoldDB" id="A0A926D742"/>
<dbReference type="Pfam" id="PF01263">
    <property type="entry name" value="Aldose_epim"/>
    <property type="match status" value="1"/>
</dbReference>
<organism evidence="1 2">
    <name type="scientific">Yeguia hominis</name>
    <dbReference type="NCBI Taxonomy" id="2763662"/>
    <lineage>
        <taxon>Bacteria</taxon>
        <taxon>Bacillati</taxon>
        <taxon>Bacillota</taxon>
        <taxon>Clostridia</taxon>
        <taxon>Eubacteriales</taxon>
        <taxon>Yeguiaceae</taxon>
        <taxon>Yeguia</taxon>
    </lineage>
</organism>
<dbReference type="Proteomes" id="UP000651482">
    <property type="component" value="Unassembled WGS sequence"/>
</dbReference>
<dbReference type="InterPro" id="IPR008183">
    <property type="entry name" value="Aldose_1/G6P_1-epimerase"/>
</dbReference>
<reference evidence="1" key="1">
    <citation type="submission" date="2020-08" db="EMBL/GenBank/DDBJ databases">
        <title>Genome public.</title>
        <authorList>
            <person name="Liu C."/>
            <person name="Sun Q."/>
        </authorList>
    </citation>
    <scope>NUCLEOTIDE SEQUENCE</scope>
    <source>
        <strain evidence="1">NSJ-40</strain>
    </source>
</reference>
<comment type="caution">
    <text evidence="1">The sequence shown here is derived from an EMBL/GenBank/DDBJ whole genome shotgun (WGS) entry which is preliminary data.</text>
</comment>
<dbReference type="SUPFAM" id="SSF74650">
    <property type="entry name" value="Galactose mutarotase-like"/>
    <property type="match status" value="1"/>
</dbReference>
<dbReference type="GO" id="GO:0016853">
    <property type="term" value="F:isomerase activity"/>
    <property type="evidence" value="ECO:0007669"/>
    <property type="project" value="InterPro"/>
</dbReference>
<proteinExistence type="predicted"/>
<dbReference type="InterPro" id="IPR037481">
    <property type="entry name" value="LacX"/>
</dbReference>